<dbReference type="InterPro" id="IPR000182">
    <property type="entry name" value="GNAT_dom"/>
</dbReference>
<dbReference type="Proteomes" id="UP000287247">
    <property type="component" value="Unassembled WGS sequence"/>
</dbReference>
<evidence type="ECO:0000313" key="2">
    <source>
        <dbReference type="EMBL" id="GBF81482.1"/>
    </source>
</evidence>
<gene>
    <name evidence="2" type="ORF">AsFPU1_2896</name>
</gene>
<dbReference type="PROSITE" id="PS51186">
    <property type="entry name" value="GNAT"/>
    <property type="match status" value="1"/>
</dbReference>
<feature type="domain" description="N-acetyltransferase" evidence="1">
    <location>
        <begin position="4"/>
        <end position="145"/>
    </location>
</feature>
<accession>A0A401IJK9</accession>
<evidence type="ECO:0000259" key="1">
    <source>
        <dbReference type="PROSITE" id="PS51186"/>
    </source>
</evidence>
<name>A0A401IJK9_APHSA</name>
<proteinExistence type="predicted"/>
<keyword evidence="3" id="KW-1185">Reference proteome</keyword>
<dbReference type="EMBL" id="BDQK01000013">
    <property type="protein sequence ID" value="GBF81482.1"/>
    <property type="molecule type" value="Genomic_DNA"/>
</dbReference>
<dbReference type="PANTHER" id="PTHR13355">
    <property type="entry name" value="GLUCOSAMINE 6-PHOSPHATE N-ACETYLTRANSFERASE"/>
    <property type="match status" value="1"/>
</dbReference>
<evidence type="ECO:0000313" key="3">
    <source>
        <dbReference type="Proteomes" id="UP000287247"/>
    </source>
</evidence>
<dbReference type="GO" id="GO:0004343">
    <property type="term" value="F:glucosamine 6-phosphate N-acetyltransferase activity"/>
    <property type="evidence" value="ECO:0007669"/>
    <property type="project" value="TreeGrafter"/>
</dbReference>
<dbReference type="Gene3D" id="3.40.630.30">
    <property type="match status" value="1"/>
</dbReference>
<keyword evidence="2" id="KW-0808">Transferase</keyword>
<dbReference type="Pfam" id="PF13673">
    <property type="entry name" value="Acetyltransf_10"/>
    <property type="match status" value="1"/>
</dbReference>
<dbReference type="CDD" id="cd04301">
    <property type="entry name" value="NAT_SF"/>
    <property type="match status" value="1"/>
</dbReference>
<dbReference type="InterPro" id="IPR016181">
    <property type="entry name" value="Acyl_CoA_acyltransferase"/>
</dbReference>
<dbReference type="RefSeq" id="WP_124975558.1">
    <property type="nucleotide sequence ID" value="NZ_BDQK01000013.1"/>
</dbReference>
<comment type="caution">
    <text evidence="2">The sequence shown here is derived from an EMBL/GenBank/DDBJ whole genome shotgun (WGS) entry which is preliminary data.</text>
</comment>
<dbReference type="PANTHER" id="PTHR13355:SF11">
    <property type="entry name" value="GLUCOSAMINE 6-PHOSPHATE N-ACETYLTRANSFERASE"/>
    <property type="match status" value="1"/>
</dbReference>
<organism evidence="2 3">
    <name type="scientific">Aphanothece sacrum FPU1</name>
    <dbReference type="NCBI Taxonomy" id="1920663"/>
    <lineage>
        <taxon>Bacteria</taxon>
        <taxon>Bacillati</taxon>
        <taxon>Cyanobacteriota</taxon>
        <taxon>Cyanophyceae</taxon>
        <taxon>Oscillatoriophycideae</taxon>
        <taxon>Chroococcales</taxon>
        <taxon>Aphanothecaceae</taxon>
        <taxon>Aphanothece</taxon>
    </lineage>
</organism>
<dbReference type="AlphaFoldDB" id="A0A401IJK9"/>
<dbReference type="SUPFAM" id="SSF55729">
    <property type="entry name" value="Acyl-CoA N-acyltransferases (Nat)"/>
    <property type="match status" value="1"/>
</dbReference>
<sequence>MLKLTIKQVNYIQEIESIKMIRQIVFQEEQGINPDLEFDGYDETCQHLLAYLDNQPVGTTRIRFLDQTTAKIERVAVLPHGRGQGIATELMKVSLSLIKDSNCPKVIVNAQKYIQELYKKLGFETIGDRFEEAGITHVKMIKYSV</sequence>
<dbReference type="InterPro" id="IPR039143">
    <property type="entry name" value="GNPNAT1-like"/>
</dbReference>
<protein>
    <submittedName>
        <fullName evidence="2">N-acetyltransferase GCN5</fullName>
    </submittedName>
</protein>
<dbReference type="OrthoDB" id="9796171at2"/>
<reference evidence="3" key="1">
    <citation type="submission" date="2017-05" db="EMBL/GenBank/DDBJ databases">
        <title>Physiological properties and genetic analysis related to exopolysaccharide production of fresh-water unicellular cyanobacterium Aphanothece sacrum, Suizenji Nori, that has been cultured as a food source in Japan.</title>
        <authorList>
            <person name="Kanesaki Y."/>
            <person name="Yoshikawa S."/>
            <person name="Ohki K."/>
        </authorList>
    </citation>
    <scope>NUCLEOTIDE SEQUENCE [LARGE SCALE GENOMIC DNA]</scope>
    <source>
        <strain evidence="3">FPU1</strain>
    </source>
</reference>